<accession>A0ABV3Y3Z5</accession>
<dbReference type="PANTHER" id="PTHR14218:SF15">
    <property type="entry name" value="TRIPEPTIDYL-PEPTIDASE 1"/>
    <property type="match status" value="1"/>
</dbReference>
<dbReference type="PROSITE" id="PS51695">
    <property type="entry name" value="SEDOLISIN"/>
    <property type="match status" value="1"/>
</dbReference>
<dbReference type="InterPro" id="IPR015366">
    <property type="entry name" value="S53_propep"/>
</dbReference>
<evidence type="ECO:0000313" key="9">
    <source>
        <dbReference type="EMBL" id="MEX6430281.1"/>
    </source>
</evidence>
<dbReference type="Gene3D" id="3.40.50.200">
    <property type="entry name" value="Peptidase S8/S53 domain"/>
    <property type="match status" value="1"/>
</dbReference>
<comment type="caution">
    <text evidence="9">The sequence shown here is derived from an EMBL/GenBank/DDBJ whole genome shotgun (WGS) entry which is preliminary data.</text>
</comment>
<evidence type="ECO:0000256" key="2">
    <source>
        <dbReference type="ARBA" id="ARBA00022670"/>
    </source>
</evidence>
<evidence type="ECO:0000256" key="3">
    <source>
        <dbReference type="ARBA" id="ARBA00022723"/>
    </source>
</evidence>
<keyword evidence="10" id="KW-1185">Reference proteome</keyword>
<keyword evidence="4" id="KW-0378">Hydrolase</keyword>
<feature type="domain" description="Peptidase S53" evidence="8">
    <location>
        <begin position="131"/>
        <end position="483"/>
    </location>
</feature>
<proteinExistence type="predicted"/>
<dbReference type="SUPFAM" id="SSF52743">
    <property type="entry name" value="Subtilisin-like"/>
    <property type="match status" value="1"/>
</dbReference>
<evidence type="ECO:0000256" key="4">
    <source>
        <dbReference type="ARBA" id="ARBA00022801"/>
    </source>
</evidence>
<dbReference type="RefSeq" id="WP_369084725.1">
    <property type="nucleotide sequence ID" value="NZ_JBFSHR010000044.1"/>
</dbReference>
<dbReference type="Pfam" id="PF09286">
    <property type="entry name" value="Pro-kuma_activ"/>
    <property type="match status" value="1"/>
</dbReference>
<sequence length="483" mass="50050">MESILRRHDHAVVVGTKAKTDRIELSLYLDPSTTQEKYQQVISYLQAHGAEVTAQNPMRHHLEVRATVGAIFDVFGVILAEFSDNESQGFFAPDREPTLPEELSALVAILGLDSSTQAHPRFRPATAPTTSYLPTQVAAAYDFPKVAAQGHSVALIELGGGFRQTDITNYFTRQGLPVPNVRALSVDGGINNPTNPSSADGEVMLDIEVLGSVATGTAIDVYFAPNTDRGFIDAVSEASAPTGPMPDAISISWGGPEPTWSASSLNLMQSIIADATARGITVTVAAGDNGSSDGLNDGLAHVDFPASAPNALACGGTHLELTSSGTIGLQTVWNDLAIGDGASGGGISSFFPLPSYQANANIGSSANPGGGTGRGVPDVAGNADPQTGYQILVDGTNLVVGGTSAVAPFMAGLIVAIAVTTGVRPGFVQPSWYPLEASTRTTTMPAFYNVTEGNNGAYRAHPGWNACAGLGSPYGNRLNAPRP</sequence>
<dbReference type="InterPro" id="IPR030400">
    <property type="entry name" value="Sedolisin_dom"/>
</dbReference>
<evidence type="ECO:0000256" key="7">
    <source>
        <dbReference type="ARBA" id="ARBA00023145"/>
    </source>
</evidence>
<dbReference type="SUPFAM" id="SSF54897">
    <property type="entry name" value="Protease propeptides/inhibitors"/>
    <property type="match status" value="1"/>
</dbReference>
<evidence type="ECO:0000256" key="6">
    <source>
        <dbReference type="ARBA" id="ARBA00022837"/>
    </source>
</evidence>
<evidence type="ECO:0000259" key="8">
    <source>
        <dbReference type="PROSITE" id="PS51695"/>
    </source>
</evidence>
<dbReference type="InterPro" id="IPR050819">
    <property type="entry name" value="Tripeptidyl-peptidase_I"/>
</dbReference>
<dbReference type="InterPro" id="IPR036852">
    <property type="entry name" value="Peptidase_S8/S53_dom_sf"/>
</dbReference>
<gene>
    <name evidence="9" type="ORF">AB6A68_10625</name>
</gene>
<evidence type="ECO:0000256" key="5">
    <source>
        <dbReference type="ARBA" id="ARBA00022825"/>
    </source>
</evidence>
<dbReference type="EMBL" id="JBFSHR010000044">
    <property type="protein sequence ID" value="MEX6430281.1"/>
    <property type="molecule type" value="Genomic_DNA"/>
</dbReference>
<dbReference type="GO" id="GO:0006508">
    <property type="term" value="P:proteolysis"/>
    <property type="evidence" value="ECO:0007669"/>
    <property type="project" value="UniProtKB-KW"/>
</dbReference>
<protein>
    <submittedName>
        <fullName evidence="9">Protease pro-enzyme activation domain-containing protein</fullName>
    </submittedName>
</protein>
<dbReference type="CDD" id="cd04056">
    <property type="entry name" value="Peptidases_S53"/>
    <property type="match status" value="1"/>
</dbReference>
<evidence type="ECO:0000313" key="10">
    <source>
        <dbReference type="Proteomes" id="UP001560267"/>
    </source>
</evidence>
<dbReference type="PANTHER" id="PTHR14218">
    <property type="entry name" value="PROTEASE S8 TRIPEPTIDYL PEPTIDASE I CLN2"/>
    <property type="match status" value="1"/>
</dbReference>
<keyword evidence="6" id="KW-0106">Calcium</keyword>
<reference evidence="9 10" key="1">
    <citation type="submission" date="2024-07" db="EMBL/GenBank/DDBJ databases">
        <title>Draft Genome Sequence of Ferrimicrobium acidiphilum Strain YE2023, Isolated from a Pulp of Bioleach Reactor.</title>
        <authorList>
            <person name="Elkina Y.A."/>
            <person name="Bulaeva A.G."/>
            <person name="Beletsky A.V."/>
            <person name="Mardanov A.V."/>
        </authorList>
    </citation>
    <scope>NUCLEOTIDE SEQUENCE [LARGE SCALE GENOMIC DNA]</scope>
    <source>
        <strain evidence="9 10">YE2023</strain>
    </source>
</reference>
<evidence type="ECO:0000256" key="1">
    <source>
        <dbReference type="ARBA" id="ARBA00001913"/>
    </source>
</evidence>
<keyword evidence="2 9" id="KW-0645">Protease</keyword>
<comment type="cofactor">
    <cofactor evidence="1">
        <name>Ca(2+)</name>
        <dbReference type="ChEBI" id="CHEBI:29108"/>
    </cofactor>
</comment>
<dbReference type="GO" id="GO:0008233">
    <property type="term" value="F:peptidase activity"/>
    <property type="evidence" value="ECO:0007669"/>
    <property type="project" value="UniProtKB-KW"/>
</dbReference>
<dbReference type="Proteomes" id="UP001560267">
    <property type="component" value="Unassembled WGS sequence"/>
</dbReference>
<keyword evidence="3" id="KW-0479">Metal-binding</keyword>
<name>A0ABV3Y3Z5_9ACTN</name>
<dbReference type="SMART" id="SM00944">
    <property type="entry name" value="Pro-kuma_activ"/>
    <property type="match status" value="1"/>
</dbReference>
<keyword evidence="7" id="KW-0865">Zymogen</keyword>
<keyword evidence="5" id="KW-0720">Serine protease</keyword>
<organism evidence="9 10">
    <name type="scientific">Ferrimicrobium acidiphilum</name>
    <dbReference type="NCBI Taxonomy" id="121039"/>
    <lineage>
        <taxon>Bacteria</taxon>
        <taxon>Bacillati</taxon>
        <taxon>Actinomycetota</taxon>
        <taxon>Acidimicrobiia</taxon>
        <taxon>Acidimicrobiales</taxon>
        <taxon>Acidimicrobiaceae</taxon>
        <taxon>Ferrimicrobium</taxon>
    </lineage>
</organism>